<dbReference type="PIRSF" id="PIRSF006078">
    <property type="entry name" value="GlxK"/>
    <property type="match status" value="1"/>
</dbReference>
<organism evidence="5 6">
    <name type="scientific">Dethiosulfatibacter aminovorans DSM 17477</name>
    <dbReference type="NCBI Taxonomy" id="1121476"/>
    <lineage>
        <taxon>Bacteria</taxon>
        <taxon>Bacillati</taxon>
        <taxon>Bacillota</taxon>
        <taxon>Tissierellia</taxon>
        <taxon>Dethiosulfatibacter</taxon>
    </lineage>
</organism>
<dbReference type="EMBL" id="FQZL01000006">
    <property type="protein sequence ID" value="SHI75183.1"/>
    <property type="molecule type" value="Genomic_DNA"/>
</dbReference>
<dbReference type="Pfam" id="PF02595">
    <property type="entry name" value="Gly_kinase"/>
    <property type="match status" value="1"/>
</dbReference>
<dbReference type="SUPFAM" id="SSF110738">
    <property type="entry name" value="Glycerate kinase I"/>
    <property type="match status" value="1"/>
</dbReference>
<dbReference type="NCBIfam" id="TIGR00045">
    <property type="entry name" value="glycerate kinase"/>
    <property type="match status" value="1"/>
</dbReference>
<dbReference type="GO" id="GO:0031388">
    <property type="term" value="P:organic acid phosphorylation"/>
    <property type="evidence" value="ECO:0007669"/>
    <property type="project" value="UniProtKB-UniRule"/>
</dbReference>
<dbReference type="PANTHER" id="PTHR21599:SF0">
    <property type="entry name" value="GLYCERATE KINASE"/>
    <property type="match status" value="1"/>
</dbReference>
<comment type="similarity">
    <text evidence="1 4">Belongs to the glycerate kinase type-1 family.</text>
</comment>
<proteinExistence type="inferred from homology"/>
<dbReference type="Proteomes" id="UP000184052">
    <property type="component" value="Unassembled WGS sequence"/>
</dbReference>
<evidence type="ECO:0000313" key="5">
    <source>
        <dbReference type="EMBL" id="SHI75183.1"/>
    </source>
</evidence>
<evidence type="ECO:0000256" key="1">
    <source>
        <dbReference type="ARBA" id="ARBA00006284"/>
    </source>
</evidence>
<accession>A0A1M6DPV7</accession>
<keyword evidence="2 4" id="KW-0808">Transferase</keyword>
<protein>
    <submittedName>
        <fullName evidence="5">Glycerate kinase</fullName>
    </submittedName>
</protein>
<dbReference type="PANTHER" id="PTHR21599">
    <property type="entry name" value="GLYCERATE KINASE"/>
    <property type="match status" value="1"/>
</dbReference>
<reference evidence="5 6" key="1">
    <citation type="submission" date="2016-11" db="EMBL/GenBank/DDBJ databases">
        <authorList>
            <person name="Jaros S."/>
            <person name="Januszkiewicz K."/>
            <person name="Wedrychowicz H."/>
        </authorList>
    </citation>
    <scope>NUCLEOTIDE SEQUENCE [LARGE SCALE GENOMIC DNA]</scope>
    <source>
        <strain evidence="5 6">DSM 17477</strain>
    </source>
</reference>
<dbReference type="STRING" id="1121476.SAMN02745751_00997"/>
<name>A0A1M6DPV7_9FIRM</name>
<dbReference type="AlphaFoldDB" id="A0A1M6DPV7"/>
<evidence type="ECO:0000256" key="3">
    <source>
        <dbReference type="ARBA" id="ARBA00022777"/>
    </source>
</evidence>
<dbReference type="InterPro" id="IPR018193">
    <property type="entry name" value="Glyc_kinase_flavodox-like_fold"/>
</dbReference>
<dbReference type="Gene3D" id="3.40.50.10350">
    <property type="entry name" value="Glycerate kinase, domain 1"/>
    <property type="match status" value="1"/>
</dbReference>
<evidence type="ECO:0000256" key="4">
    <source>
        <dbReference type="PIRNR" id="PIRNR006078"/>
    </source>
</evidence>
<dbReference type="OrthoDB" id="9774290at2"/>
<gene>
    <name evidence="5" type="ORF">SAMN02745751_00997</name>
</gene>
<dbReference type="GO" id="GO:0008887">
    <property type="term" value="F:glycerate kinase activity"/>
    <property type="evidence" value="ECO:0007669"/>
    <property type="project" value="UniProtKB-UniRule"/>
</dbReference>
<evidence type="ECO:0000313" key="6">
    <source>
        <dbReference type="Proteomes" id="UP000184052"/>
    </source>
</evidence>
<evidence type="ECO:0000256" key="2">
    <source>
        <dbReference type="ARBA" id="ARBA00022679"/>
    </source>
</evidence>
<dbReference type="InterPro" id="IPR036129">
    <property type="entry name" value="Glycerate_kinase_sf"/>
</dbReference>
<sequence length="379" mass="40193">MKILVGPDSFKDSVSAYKFCEIAKEVIAEHWPEDEVTVLPLADGGEGTVEALVAGQKGEFVYAQVEDPLGTLVNAQYGLIEDGKVAVIEMAAASGLPLVPVELRNPMVASTYGTGQLILDAINKGVKRIIVGIGGSATSDAGLGMLQALGFKCLDKNGNEVERGGIALLQLAAIERPVDRDGKFIFEGIDLLVACDVNNPLYGEKGAAYVYGPQKGATEEMVRELDLGLRNFAEVFKKSLGVEVDSLIGGGAAGGLGACLYGALNGQLKPGFEIIKDQVGLEDILKEGVDLVVTAEGQMNHQSLHGKLPIELAKLAKSYGSKTVAIVGARDIAFEEFYEHGIIGVFPIANCPMTLEYSMMNGENLLRDTLVNVLSLLHN</sequence>
<dbReference type="InterPro" id="IPR004381">
    <property type="entry name" value="Glycerate_kinase"/>
</dbReference>
<keyword evidence="3 4" id="KW-0418">Kinase</keyword>
<keyword evidence="6" id="KW-1185">Reference proteome</keyword>
<dbReference type="RefSeq" id="WP_073048047.1">
    <property type="nucleotide sequence ID" value="NZ_FQZL01000006.1"/>
</dbReference>
<dbReference type="InterPro" id="IPR018197">
    <property type="entry name" value="Glycerate_kinase_RE-like"/>
</dbReference>
<dbReference type="Gene3D" id="3.90.1510.10">
    <property type="entry name" value="Glycerate kinase, domain 2"/>
    <property type="match status" value="1"/>
</dbReference>